<organism evidence="1 2">
    <name type="scientific">Agathobacter rectalis</name>
    <dbReference type="NCBI Taxonomy" id="39491"/>
    <lineage>
        <taxon>Bacteria</taxon>
        <taxon>Bacillati</taxon>
        <taxon>Bacillota</taxon>
        <taxon>Clostridia</taxon>
        <taxon>Lachnospirales</taxon>
        <taxon>Lachnospiraceae</taxon>
        <taxon>Agathobacter</taxon>
    </lineage>
</organism>
<dbReference type="AlphaFoldDB" id="A0A2U2EFN2"/>
<reference evidence="1 2" key="1">
    <citation type="submission" date="2014-09" db="EMBL/GenBank/DDBJ databases">
        <title>Butyrate-producing bacteria isolated from human gut.</title>
        <authorList>
            <person name="Zhang Q."/>
            <person name="Zhao L."/>
        </authorList>
    </citation>
    <scope>NUCLEOTIDE SEQUENCE [LARGE SCALE GENOMIC DNA]</scope>
    <source>
        <strain evidence="1 2">R22</strain>
    </source>
</reference>
<evidence type="ECO:0000313" key="2">
    <source>
        <dbReference type="Proteomes" id="UP000245905"/>
    </source>
</evidence>
<feature type="non-terminal residue" evidence="1">
    <location>
        <position position="168"/>
    </location>
</feature>
<protein>
    <submittedName>
        <fullName evidence="1">Uncharacterized protein</fullName>
    </submittedName>
</protein>
<comment type="caution">
    <text evidence="1">The sequence shown here is derived from an EMBL/GenBank/DDBJ whole genome shotgun (WGS) entry which is preliminary data.</text>
</comment>
<dbReference type="RefSeq" id="WP_146189290.1">
    <property type="nucleotide sequence ID" value="NZ_JRFS01000022.1"/>
</dbReference>
<proteinExistence type="predicted"/>
<evidence type="ECO:0000313" key="1">
    <source>
        <dbReference type="EMBL" id="PWE83314.1"/>
    </source>
</evidence>
<accession>A0A2U2EFN2</accession>
<gene>
    <name evidence="1" type="ORF">LD38_10760</name>
</gene>
<dbReference type="Proteomes" id="UP000245905">
    <property type="component" value="Unassembled WGS sequence"/>
</dbReference>
<dbReference type="EMBL" id="JRFS01000022">
    <property type="protein sequence ID" value="PWE83314.1"/>
    <property type="molecule type" value="Genomic_DNA"/>
</dbReference>
<name>A0A2U2EFN2_9FIRM</name>
<sequence>MFTIDDFNIEFNDSDEFTSLTFDELDFDNIFSLDLFGKDEFSAIIYLYYMEYDNAITFNLVYTGNCGFSPSYSIELDENSDVKASILDALNTAAEYYNQDVANFFLSDKYRDSELGKYIYMCSRTNEDILHIADIIRRGCLDFKLDPKFDLHFTKYRVKKSDEVVPID</sequence>